<evidence type="ECO:0000256" key="5">
    <source>
        <dbReference type="ARBA" id="ARBA00022679"/>
    </source>
</evidence>
<sequence>MPLYLVRFVQMHESFRKAELEALAELAGVEIEFVSYQKDSPFCIVSLPSDAAACTIISRAIISHAIYELWGQGTDYPSLHTSVKETSSHLWAQYATTPFRFAIDSFQGHVPNAAQTKLIESFSYLSFRGPIRMRDAPLHLRIFEHYPFGSPTPSHLYLGRFLASSGRAAKTTYDLKQRHYISTTSMDAELALVTANMGLAAPGKLFYDPFMGTGGFPLACAHFGASVWGSDIDGRTLRGTAGVSSIQAKREYEAGKGIKRDVLGNFRQYGLLGNYLGGIVSDITNSPLRGCGAGGAGQGGKEQGAWLDGIVCDPPYGVREGLRVLGTREKLTDQERDTHADRYKEAAYIPPKRPYSFTALLADILAFASDTLVENGRLSMWMPTANDEDYDLAIPSHPSLQIVSVCVQPFSKWSRRLLTYRRLPRTEVTGNGEESMDAVKKNENGEEVYVRPRADDLNDFRRKYFQGFREGQQKDTQQTSSCPKPEESTQTI</sequence>
<evidence type="ECO:0000256" key="7">
    <source>
        <dbReference type="ARBA" id="ARBA00022694"/>
    </source>
</evidence>
<dbReference type="GO" id="GO:0005737">
    <property type="term" value="C:cytoplasm"/>
    <property type="evidence" value="ECO:0007669"/>
    <property type="project" value="UniProtKB-SubCell"/>
</dbReference>
<dbReference type="EC" id="2.1.1.214" evidence="9"/>
<dbReference type="GO" id="GO:0008033">
    <property type="term" value="P:tRNA processing"/>
    <property type="evidence" value="ECO:0007669"/>
    <property type="project" value="UniProtKB-UniRule"/>
</dbReference>
<evidence type="ECO:0000256" key="9">
    <source>
        <dbReference type="ARBA" id="ARBA00066937"/>
    </source>
</evidence>
<dbReference type="EMBL" id="ML993872">
    <property type="protein sequence ID" value="KAF2204616.1"/>
    <property type="molecule type" value="Genomic_DNA"/>
</dbReference>
<feature type="compositionally biased region" description="Polar residues" evidence="11">
    <location>
        <begin position="474"/>
        <end position="492"/>
    </location>
</feature>
<dbReference type="SUPFAM" id="SSF53335">
    <property type="entry name" value="S-adenosyl-L-methionine-dependent methyltransferases"/>
    <property type="match status" value="1"/>
</dbReference>
<name>A0A9P4JSA5_9PLEO</name>
<comment type="subcellular location">
    <subcellularLocation>
        <location evidence="1">Cytoplasm</location>
    </subcellularLocation>
</comment>
<keyword evidence="8 10" id="KW-0694">RNA-binding</keyword>
<gene>
    <name evidence="13" type="ORF">GQ43DRAFT_141476</name>
</gene>
<dbReference type="InterPro" id="IPR059073">
    <property type="entry name" value="TRMT11_N"/>
</dbReference>
<keyword evidence="2" id="KW-0963">Cytoplasm</keyword>
<evidence type="ECO:0000256" key="6">
    <source>
        <dbReference type="ARBA" id="ARBA00022691"/>
    </source>
</evidence>
<evidence type="ECO:0000256" key="8">
    <source>
        <dbReference type="ARBA" id="ARBA00022884"/>
    </source>
</evidence>
<keyword evidence="7 10" id="KW-0819">tRNA processing</keyword>
<protein>
    <recommendedName>
        <fullName evidence="9">tRNA (guanine(10)-N(2))-methyltransferase</fullName>
        <ecNumber evidence="9">2.1.1.214</ecNumber>
    </recommendedName>
</protein>
<dbReference type="AlphaFoldDB" id="A0A9P4JSA5"/>
<keyword evidence="6 10" id="KW-0949">S-adenosyl-L-methionine</keyword>
<dbReference type="InterPro" id="IPR029063">
    <property type="entry name" value="SAM-dependent_MTases_sf"/>
</dbReference>
<comment type="caution">
    <text evidence="13">The sequence shown here is derived from an EMBL/GenBank/DDBJ whole genome shotgun (WGS) entry which is preliminary data.</text>
</comment>
<dbReference type="OrthoDB" id="296065at2759"/>
<evidence type="ECO:0000259" key="12">
    <source>
        <dbReference type="Pfam" id="PF25904"/>
    </source>
</evidence>
<evidence type="ECO:0000256" key="11">
    <source>
        <dbReference type="SAM" id="MobiDB-lite"/>
    </source>
</evidence>
<keyword evidence="3 10" id="KW-0820">tRNA-binding</keyword>
<accession>A0A9P4JSA5</accession>
<keyword evidence="5 10" id="KW-0808">Transferase</keyword>
<evidence type="ECO:0000256" key="2">
    <source>
        <dbReference type="ARBA" id="ARBA00022490"/>
    </source>
</evidence>
<dbReference type="PIRSF" id="PIRSF017259">
    <property type="entry name" value="tRNA_mtfrase_TRM11"/>
    <property type="match status" value="1"/>
</dbReference>
<keyword evidence="14" id="KW-1185">Reference proteome</keyword>
<evidence type="ECO:0000256" key="10">
    <source>
        <dbReference type="PROSITE-ProRule" id="PRU00959"/>
    </source>
</evidence>
<dbReference type="Proteomes" id="UP000799536">
    <property type="component" value="Unassembled WGS sequence"/>
</dbReference>
<dbReference type="PANTHER" id="PTHR13370">
    <property type="entry name" value="RNA METHYLASE-RELATED"/>
    <property type="match status" value="1"/>
</dbReference>
<dbReference type="GO" id="GO:0160102">
    <property type="term" value="F:tRNA (guanine(10)-N2)-methyltransferase activity"/>
    <property type="evidence" value="ECO:0007669"/>
    <property type="project" value="UniProtKB-EC"/>
</dbReference>
<dbReference type="Gene3D" id="3.40.50.150">
    <property type="entry name" value="Vaccinia Virus protein VP39"/>
    <property type="match status" value="1"/>
</dbReference>
<evidence type="ECO:0000256" key="4">
    <source>
        <dbReference type="ARBA" id="ARBA00022603"/>
    </source>
</evidence>
<evidence type="ECO:0000256" key="3">
    <source>
        <dbReference type="ARBA" id="ARBA00022555"/>
    </source>
</evidence>
<feature type="region of interest" description="Disordered" evidence="11">
    <location>
        <begin position="468"/>
        <end position="492"/>
    </location>
</feature>
<comment type="similarity">
    <text evidence="10">Belongs to the class I-like SAM-binding methyltransferase superfamily. TRM11 methyltransferase family.</text>
</comment>
<dbReference type="GO" id="GO:0032259">
    <property type="term" value="P:methylation"/>
    <property type="evidence" value="ECO:0007669"/>
    <property type="project" value="UniProtKB-UniRule"/>
</dbReference>
<dbReference type="PROSITE" id="PS00092">
    <property type="entry name" value="N6_MTASE"/>
    <property type="match status" value="1"/>
</dbReference>
<dbReference type="PANTHER" id="PTHR13370:SF3">
    <property type="entry name" value="TRNA (GUANINE(10)-N2)-METHYLTRANSFERASE HOMOLOG"/>
    <property type="match status" value="1"/>
</dbReference>
<evidence type="ECO:0000313" key="13">
    <source>
        <dbReference type="EMBL" id="KAF2204616.1"/>
    </source>
</evidence>
<dbReference type="PROSITE" id="PS51627">
    <property type="entry name" value="SAM_MT_TRM11"/>
    <property type="match status" value="1"/>
</dbReference>
<reference evidence="13" key="1">
    <citation type="journal article" date="2020" name="Stud. Mycol.">
        <title>101 Dothideomycetes genomes: a test case for predicting lifestyles and emergence of pathogens.</title>
        <authorList>
            <person name="Haridas S."/>
            <person name="Albert R."/>
            <person name="Binder M."/>
            <person name="Bloem J."/>
            <person name="Labutti K."/>
            <person name="Salamov A."/>
            <person name="Andreopoulos B."/>
            <person name="Baker S."/>
            <person name="Barry K."/>
            <person name="Bills G."/>
            <person name="Bluhm B."/>
            <person name="Cannon C."/>
            <person name="Castanera R."/>
            <person name="Culley D."/>
            <person name="Daum C."/>
            <person name="Ezra D."/>
            <person name="Gonzalez J."/>
            <person name="Henrissat B."/>
            <person name="Kuo A."/>
            <person name="Liang C."/>
            <person name="Lipzen A."/>
            <person name="Lutzoni F."/>
            <person name="Magnuson J."/>
            <person name="Mondo S."/>
            <person name="Nolan M."/>
            <person name="Ohm R."/>
            <person name="Pangilinan J."/>
            <person name="Park H.-J."/>
            <person name="Ramirez L."/>
            <person name="Alfaro M."/>
            <person name="Sun H."/>
            <person name="Tritt A."/>
            <person name="Yoshinaga Y."/>
            <person name="Zwiers L.-H."/>
            <person name="Turgeon B."/>
            <person name="Goodwin S."/>
            <person name="Spatafora J."/>
            <person name="Crous P."/>
            <person name="Grigoriev I."/>
        </authorList>
    </citation>
    <scope>NUCLEOTIDE SEQUENCE</scope>
    <source>
        <strain evidence="13">ATCC 74209</strain>
    </source>
</reference>
<dbReference type="GO" id="GO:0000049">
    <property type="term" value="F:tRNA binding"/>
    <property type="evidence" value="ECO:0007669"/>
    <property type="project" value="UniProtKB-UniRule"/>
</dbReference>
<dbReference type="Pfam" id="PF25904">
    <property type="entry name" value="Tmrp11_N"/>
    <property type="match status" value="1"/>
</dbReference>
<dbReference type="InterPro" id="IPR002052">
    <property type="entry name" value="DNA_methylase_N6_adenine_CS"/>
</dbReference>
<proteinExistence type="inferred from homology"/>
<organism evidence="13 14">
    <name type="scientific">Delitschia confertaspora ATCC 74209</name>
    <dbReference type="NCBI Taxonomy" id="1513339"/>
    <lineage>
        <taxon>Eukaryota</taxon>
        <taxon>Fungi</taxon>
        <taxon>Dikarya</taxon>
        <taxon>Ascomycota</taxon>
        <taxon>Pezizomycotina</taxon>
        <taxon>Dothideomycetes</taxon>
        <taxon>Pleosporomycetidae</taxon>
        <taxon>Pleosporales</taxon>
        <taxon>Delitschiaceae</taxon>
        <taxon>Delitschia</taxon>
    </lineage>
</organism>
<evidence type="ECO:0000256" key="1">
    <source>
        <dbReference type="ARBA" id="ARBA00004496"/>
    </source>
</evidence>
<dbReference type="InterPro" id="IPR016691">
    <property type="entry name" value="TRMT11"/>
</dbReference>
<evidence type="ECO:0000313" key="14">
    <source>
        <dbReference type="Proteomes" id="UP000799536"/>
    </source>
</evidence>
<feature type="domain" description="tRNA (guanine(10)-N(2))-methyltransferase TRMT11 N-terminal" evidence="12">
    <location>
        <begin position="4"/>
        <end position="167"/>
    </location>
</feature>
<keyword evidence="4 10" id="KW-0489">Methyltransferase</keyword>